<keyword evidence="1 3" id="KW-0853">WD repeat</keyword>
<dbReference type="Proteomes" id="UP001474181">
    <property type="component" value="Unassembled WGS sequence"/>
</dbReference>
<dbReference type="PROSITE" id="PS50082">
    <property type="entry name" value="WD_REPEATS_2"/>
    <property type="match status" value="1"/>
</dbReference>
<dbReference type="InterPro" id="IPR015943">
    <property type="entry name" value="WD40/YVTN_repeat-like_dom_sf"/>
</dbReference>
<dbReference type="SMART" id="SM00320">
    <property type="entry name" value="WD40"/>
    <property type="match status" value="8"/>
</dbReference>
<sequence>QARARLRLAAVCRKARALAESCDEGEAELPWRARWAAWNPHEGDRRYDGMSIGTGEGVVVPRENGARFLDLTRRGGARWVDLDDGAVTHAAETDARWFTVTLAAVPQLDDTAAALYFDRQLVLANGRVESERYARLLHVWRAHRKWTWVMPADTAFDAERQYPVGADQVTVLGGPGGLPATAALRFDTGHLLVHSLTTVPFYAPLDRRARRGLWSWEIDDWRERLDQLTAPCVRVLSPKDGWHITACTAPRELPLGRLLLGRADGRVTQYWPLGEEIEAETVTGHEHHVTEIAPVYDHPLGRLLVTAGQDGTVRLSSLTTGEPVRTLLRIPAYIASIAVHRVGRQWIVAVVTADGQLHRVDLDSGRPIGLPLRVDRGASVRAEAFDLGLTPCVSVQGHNRGVQVYDLLTGDRVGGQVLDHEAAAVCRAGGTVCVGGTDGVVRLWPSPHAADSIYLTAHEREVLAVGEIRGPSGASALVSVGADHEIRCWDLERPHELWRYRHPADRRGWQDPLVHRAAVGRDFVATAEYRGQVRILALRDGLPVAEQEFTIPEIPTALTVGRVRGRDVLVVGTDTGRLVCWDVGSGRMYAYGPQPDAEVWVSALALRPDGSGRLAVGGLDGSVREWALPSCRPLGPARAAHRGAVRGLVYTPSGLVGCGLDMRLVCYDDGWERRMPRPPASLHLADDGLLCGDDRGQIWRLWEGAEGRRVVEGLDAVRPVTAVAAPSVGGELVVAVGGRDGSLQVRDAERGTLVRRLRPVGEAEVEELVGVDTDGGLRLFSLDSEGFCQYWDFGPEGPGTSVGTPQYLPLPHAIQDRGLTVVREDGGGRASLVSVSCPDYDLVWVHDVTRDRSLADRLTVHESAYRPRAVRCAGVLLVVVPVGDGFAHVFDIEAGRWALLPVPDTWLLAVFVIPGPHGDELFLISDDGAAIVPWEALRPRFGAPGSPLTRPRRLRWLGPLRRVVPRSLLISGSAPISTHEHGIPLPYPDRIVLFPDHQTYAMAEGTRVAVLRVRSGEVLRTIDLPSLCTALATGPAGELIVGTENGVILFD</sequence>
<protein>
    <recommendedName>
        <fullName evidence="6">WD40 repeat domain-containing protein</fullName>
    </recommendedName>
</protein>
<evidence type="ECO:0000256" key="2">
    <source>
        <dbReference type="ARBA" id="ARBA00022737"/>
    </source>
</evidence>
<dbReference type="Gene3D" id="2.130.10.10">
    <property type="entry name" value="YVTN repeat-like/Quinoprotein amine dehydrogenase"/>
    <property type="match status" value="3"/>
</dbReference>
<dbReference type="Pfam" id="PF00400">
    <property type="entry name" value="WD40"/>
    <property type="match status" value="1"/>
</dbReference>
<comment type="caution">
    <text evidence="4">The sequence shown here is derived from an EMBL/GenBank/DDBJ whole genome shotgun (WGS) entry which is preliminary data.</text>
</comment>
<name>A0ABV1X4V2_9ACTN</name>
<dbReference type="SUPFAM" id="SSF50998">
    <property type="entry name" value="Quinoprotein alcohol dehydrogenase-like"/>
    <property type="match status" value="1"/>
</dbReference>
<evidence type="ECO:0000256" key="3">
    <source>
        <dbReference type="PROSITE-ProRule" id="PRU00221"/>
    </source>
</evidence>
<dbReference type="SUPFAM" id="SSF50969">
    <property type="entry name" value="YVTN repeat-like/Quinoprotein amine dehydrogenase"/>
    <property type="match status" value="1"/>
</dbReference>
<dbReference type="InterPro" id="IPR001680">
    <property type="entry name" value="WD40_rpt"/>
</dbReference>
<dbReference type="InterPro" id="IPR011047">
    <property type="entry name" value="Quinoprotein_ADH-like_sf"/>
</dbReference>
<dbReference type="PANTHER" id="PTHR19848:SF8">
    <property type="entry name" value="F-BOX AND WD REPEAT DOMAIN CONTAINING 7"/>
    <property type="match status" value="1"/>
</dbReference>
<keyword evidence="2" id="KW-0677">Repeat</keyword>
<dbReference type="InterPro" id="IPR011044">
    <property type="entry name" value="Quino_amine_DH_bsu"/>
</dbReference>
<reference evidence="4 5" key="1">
    <citation type="submission" date="2024-06" db="EMBL/GenBank/DDBJ databases">
        <title>The Natural Products Discovery Center: Release of the First 8490 Sequenced Strains for Exploring Actinobacteria Biosynthetic Diversity.</title>
        <authorList>
            <person name="Kalkreuter E."/>
            <person name="Kautsar S.A."/>
            <person name="Yang D."/>
            <person name="Bader C.D."/>
            <person name="Teijaro C.N."/>
            <person name="Fluegel L."/>
            <person name="Davis C.M."/>
            <person name="Simpson J.R."/>
            <person name="Lauterbach L."/>
            <person name="Steele A.D."/>
            <person name="Gui C."/>
            <person name="Meng S."/>
            <person name="Li G."/>
            <person name="Viehrig K."/>
            <person name="Ye F."/>
            <person name="Su P."/>
            <person name="Kiefer A.F."/>
            <person name="Nichols A."/>
            <person name="Cepeda A.J."/>
            <person name="Yan W."/>
            <person name="Fan B."/>
            <person name="Jiang Y."/>
            <person name="Adhikari A."/>
            <person name="Zheng C.-J."/>
            <person name="Schuster L."/>
            <person name="Cowan T.M."/>
            <person name="Smanski M.J."/>
            <person name="Chevrette M.G."/>
            <person name="De Carvalho L.P.S."/>
            <person name="Shen B."/>
        </authorList>
    </citation>
    <scope>NUCLEOTIDE SEQUENCE [LARGE SCALE GENOMIC DNA]</scope>
    <source>
        <strain evidence="4 5">NPDC000234</strain>
    </source>
</reference>
<organism evidence="4 5">
    <name type="scientific">Streptomyces hyaluromycini</name>
    <dbReference type="NCBI Taxonomy" id="1377993"/>
    <lineage>
        <taxon>Bacteria</taxon>
        <taxon>Bacillati</taxon>
        <taxon>Actinomycetota</taxon>
        <taxon>Actinomycetes</taxon>
        <taxon>Kitasatosporales</taxon>
        <taxon>Streptomycetaceae</taxon>
        <taxon>Streptomyces</taxon>
    </lineage>
</organism>
<evidence type="ECO:0000256" key="1">
    <source>
        <dbReference type="ARBA" id="ARBA00022574"/>
    </source>
</evidence>
<evidence type="ECO:0000313" key="4">
    <source>
        <dbReference type="EMBL" id="MER7184037.1"/>
    </source>
</evidence>
<keyword evidence="5" id="KW-1185">Reference proteome</keyword>
<accession>A0ABV1X4V2</accession>
<proteinExistence type="predicted"/>
<gene>
    <name evidence="4" type="ORF">ABT404_31990</name>
</gene>
<feature type="repeat" description="WD" evidence="3">
    <location>
        <begin position="282"/>
        <end position="326"/>
    </location>
</feature>
<dbReference type="PANTHER" id="PTHR19848">
    <property type="entry name" value="WD40 REPEAT PROTEIN"/>
    <property type="match status" value="1"/>
</dbReference>
<feature type="non-terminal residue" evidence="4">
    <location>
        <position position="1"/>
    </location>
</feature>
<dbReference type="RefSeq" id="WP_434094769.1">
    <property type="nucleotide sequence ID" value="NZ_JBEPEK010000295.1"/>
</dbReference>
<evidence type="ECO:0008006" key="6">
    <source>
        <dbReference type="Google" id="ProtNLM"/>
    </source>
</evidence>
<evidence type="ECO:0000313" key="5">
    <source>
        <dbReference type="Proteomes" id="UP001474181"/>
    </source>
</evidence>
<dbReference type="EMBL" id="JBEPEK010000295">
    <property type="protein sequence ID" value="MER7184037.1"/>
    <property type="molecule type" value="Genomic_DNA"/>
</dbReference>